<dbReference type="CDD" id="cd06261">
    <property type="entry name" value="TM_PBP2"/>
    <property type="match status" value="1"/>
</dbReference>
<organism evidence="7 9">
    <name type="scientific">Bosea thiooxidans</name>
    <dbReference type="NCBI Taxonomy" id="53254"/>
    <lineage>
        <taxon>Bacteria</taxon>
        <taxon>Pseudomonadati</taxon>
        <taxon>Pseudomonadota</taxon>
        <taxon>Alphaproteobacteria</taxon>
        <taxon>Hyphomicrobiales</taxon>
        <taxon>Boseaceae</taxon>
        <taxon>Bosea</taxon>
    </lineage>
</organism>
<dbReference type="EMBL" id="LMAR01000034">
    <property type="protein sequence ID" value="KQK30629.1"/>
    <property type="molecule type" value="Genomic_DNA"/>
</dbReference>
<dbReference type="Pfam" id="PF00528">
    <property type="entry name" value="BPD_transp_1"/>
    <property type="match status" value="1"/>
</dbReference>
<feature type="domain" description="ABC transmembrane type-1" evidence="6">
    <location>
        <begin position="86"/>
        <end position="298"/>
    </location>
</feature>
<keyword evidence="4 5" id="KW-0472">Membrane</keyword>
<evidence type="ECO:0000256" key="4">
    <source>
        <dbReference type="ARBA" id="ARBA00023136"/>
    </source>
</evidence>
<dbReference type="SUPFAM" id="SSF161098">
    <property type="entry name" value="MetI-like"/>
    <property type="match status" value="1"/>
</dbReference>
<keyword evidence="9" id="KW-1185">Reference proteome</keyword>
<feature type="transmembrane region" description="Helical" evidence="5">
    <location>
        <begin position="221"/>
        <end position="239"/>
    </location>
</feature>
<feature type="transmembrane region" description="Helical" evidence="5">
    <location>
        <begin position="150"/>
        <end position="167"/>
    </location>
</feature>
<evidence type="ECO:0000256" key="5">
    <source>
        <dbReference type="RuleBase" id="RU363032"/>
    </source>
</evidence>
<evidence type="ECO:0000256" key="1">
    <source>
        <dbReference type="ARBA" id="ARBA00004651"/>
    </source>
</evidence>
<dbReference type="PANTHER" id="PTHR43759:SF1">
    <property type="entry name" value="GLUCOSE IMPORT SYSTEM PERMEASE PROTEIN GLCT"/>
    <property type="match status" value="1"/>
</dbReference>
<evidence type="ECO:0000313" key="8">
    <source>
        <dbReference type="EMBL" id="SKB81075.1"/>
    </source>
</evidence>
<evidence type="ECO:0000313" key="10">
    <source>
        <dbReference type="Proteomes" id="UP000190130"/>
    </source>
</evidence>
<dbReference type="Gene3D" id="1.10.3720.10">
    <property type="entry name" value="MetI-like"/>
    <property type="match status" value="1"/>
</dbReference>
<keyword evidence="3 5" id="KW-1133">Transmembrane helix</keyword>
<evidence type="ECO:0000313" key="7">
    <source>
        <dbReference type="EMBL" id="KQK30629.1"/>
    </source>
</evidence>
<dbReference type="STRING" id="53254.SAMN05660750_02506"/>
<dbReference type="GO" id="GO:0055085">
    <property type="term" value="P:transmembrane transport"/>
    <property type="evidence" value="ECO:0007669"/>
    <property type="project" value="InterPro"/>
</dbReference>
<keyword evidence="5" id="KW-0813">Transport</keyword>
<dbReference type="Proteomes" id="UP000190130">
    <property type="component" value="Unassembled WGS sequence"/>
</dbReference>
<comment type="similarity">
    <text evidence="5">Belongs to the binding-protein-dependent transport system permease family.</text>
</comment>
<name>A0A0Q3I701_9HYPH</name>
<evidence type="ECO:0000256" key="2">
    <source>
        <dbReference type="ARBA" id="ARBA00022692"/>
    </source>
</evidence>
<feature type="transmembrane region" description="Helical" evidence="5">
    <location>
        <begin position="29"/>
        <end position="50"/>
    </location>
</feature>
<proteinExistence type="inferred from homology"/>
<evidence type="ECO:0000259" key="6">
    <source>
        <dbReference type="PROSITE" id="PS50928"/>
    </source>
</evidence>
<reference evidence="7 9" key="1">
    <citation type="submission" date="2015-10" db="EMBL/GenBank/DDBJ databases">
        <title>Draft genome of Bosea thiooxidans.</title>
        <authorList>
            <person name="Wang X."/>
        </authorList>
    </citation>
    <scope>NUCLEOTIDE SEQUENCE [LARGE SCALE GENOMIC DNA]</scope>
    <source>
        <strain evidence="7 9">CGMCC 9174</strain>
    </source>
</reference>
<feature type="transmembrane region" description="Helical" evidence="5">
    <location>
        <begin position="123"/>
        <end position="143"/>
    </location>
</feature>
<accession>A0A0Q3I701</accession>
<gene>
    <name evidence="7" type="ORF">ARD30_04780</name>
    <name evidence="8" type="ORF">SAMN05660750_02506</name>
</gene>
<dbReference type="PROSITE" id="PS50928">
    <property type="entry name" value="ABC_TM1"/>
    <property type="match status" value="1"/>
</dbReference>
<sequence length="309" mass="34333">MTSTSLPASMPSTAHASATAASADFTPRYWLFSLPAVLVIAAVIVFPWLFTLYMSGQDWKIGGGSEFIELSNFAELARDQRFIESMGHTAYFTILAVVLPIVFGTAAALVFHREFPYRGLLRTIFVMPMMATPVAVALVWTMMFHPQLGVLNYLLSLIGIGPSGWVYDPATVIPTLVMVEVWHWTPLVMLIVLGGLAGLPREPYESALIDGANDWHMFRHITLPLVWPFIMVAIVIRTIDALKAFDTIFVITQGGPGTASETLNIFLYLQAFQFYKIGYASAVVVIFFVIIIMLSLLLLYARQKSKWNA</sequence>
<dbReference type="RefSeq" id="WP_055728159.1">
    <property type="nucleotide sequence ID" value="NZ_FUYX01000005.1"/>
</dbReference>
<comment type="subcellular location">
    <subcellularLocation>
        <location evidence="1 5">Cell membrane</location>
        <topology evidence="1 5">Multi-pass membrane protein</topology>
    </subcellularLocation>
</comment>
<feature type="transmembrane region" description="Helical" evidence="5">
    <location>
        <begin position="277"/>
        <end position="301"/>
    </location>
</feature>
<dbReference type="AlphaFoldDB" id="A0A0Q3I701"/>
<dbReference type="PANTHER" id="PTHR43759">
    <property type="entry name" value="TREHALOSE TRANSPORT SYSTEM PERMEASE PROTEIN SUGA"/>
    <property type="match status" value="1"/>
</dbReference>
<dbReference type="InterPro" id="IPR052730">
    <property type="entry name" value="Sugar_ABC_transporter"/>
</dbReference>
<reference evidence="8 10" key="2">
    <citation type="submission" date="2017-02" db="EMBL/GenBank/DDBJ databases">
        <authorList>
            <person name="Peterson S.W."/>
        </authorList>
    </citation>
    <scope>NUCLEOTIDE SEQUENCE [LARGE SCALE GENOMIC DNA]</scope>
    <source>
        <strain evidence="8 10">DSM 9653</strain>
    </source>
</reference>
<dbReference type="GO" id="GO:0005886">
    <property type="term" value="C:plasma membrane"/>
    <property type="evidence" value="ECO:0007669"/>
    <property type="project" value="UniProtKB-SubCell"/>
</dbReference>
<feature type="transmembrane region" description="Helical" evidence="5">
    <location>
        <begin position="182"/>
        <end position="200"/>
    </location>
</feature>
<dbReference type="OrthoDB" id="9785347at2"/>
<keyword evidence="8" id="KW-0762">Sugar transport</keyword>
<dbReference type="Proteomes" id="UP000051562">
    <property type="component" value="Unassembled WGS sequence"/>
</dbReference>
<feature type="transmembrane region" description="Helical" evidence="5">
    <location>
        <begin position="90"/>
        <end position="111"/>
    </location>
</feature>
<dbReference type="InterPro" id="IPR035906">
    <property type="entry name" value="MetI-like_sf"/>
</dbReference>
<evidence type="ECO:0000313" key="9">
    <source>
        <dbReference type="Proteomes" id="UP000051562"/>
    </source>
</evidence>
<dbReference type="EMBL" id="FUYX01000005">
    <property type="protein sequence ID" value="SKB81075.1"/>
    <property type="molecule type" value="Genomic_DNA"/>
</dbReference>
<evidence type="ECO:0000256" key="3">
    <source>
        <dbReference type="ARBA" id="ARBA00022989"/>
    </source>
</evidence>
<protein>
    <submittedName>
        <fullName evidence="7">ABC transporter permease</fullName>
    </submittedName>
    <submittedName>
        <fullName evidence="8">Multiple sugar transport system permease protein</fullName>
    </submittedName>
</protein>
<keyword evidence="2 5" id="KW-0812">Transmembrane</keyword>
<dbReference type="InterPro" id="IPR000515">
    <property type="entry name" value="MetI-like"/>
</dbReference>